<protein>
    <recommendedName>
        <fullName evidence="5">Elicitin-like protein</fullName>
    </recommendedName>
</protein>
<organism evidence="3 4">
    <name type="scientific">Peronospora effusa</name>
    <dbReference type="NCBI Taxonomy" id="542832"/>
    <lineage>
        <taxon>Eukaryota</taxon>
        <taxon>Sar</taxon>
        <taxon>Stramenopiles</taxon>
        <taxon>Oomycota</taxon>
        <taxon>Peronosporomycetes</taxon>
        <taxon>Peronosporales</taxon>
        <taxon>Peronosporaceae</taxon>
        <taxon>Peronospora</taxon>
    </lineage>
</organism>
<evidence type="ECO:0000313" key="3">
    <source>
        <dbReference type="EMBL" id="RQM13750.1"/>
    </source>
</evidence>
<keyword evidence="2" id="KW-0732">Signal</keyword>
<reference evidence="3 4" key="1">
    <citation type="submission" date="2018-06" db="EMBL/GenBank/DDBJ databases">
        <title>Comparative genomics of downy mildews reveals potential adaptations to biotrophy.</title>
        <authorList>
            <person name="Fletcher K."/>
            <person name="Klosterman S.J."/>
            <person name="Derevnina L."/>
            <person name="Martin F."/>
            <person name="Koike S."/>
            <person name="Reyes Chin-Wo S."/>
            <person name="Mou B."/>
            <person name="Michelmore R."/>
        </authorList>
    </citation>
    <scope>NUCLEOTIDE SEQUENCE [LARGE SCALE GENOMIC DNA]</scope>
    <source>
        <strain evidence="3 4">R13</strain>
    </source>
</reference>
<feature type="region of interest" description="Disordered" evidence="1">
    <location>
        <begin position="122"/>
        <end position="164"/>
    </location>
</feature>
<dbReference type="PRINTS" id="PR01217">
    <property type="entry name" value="PRICHEXTENSN"/>
</dbReference>
<feature type="compositionally biased region" description="Low complexity" evidence="1">
    <location>
        <begin position="133"/>
        <end position="150"/>
    </location>
</feature>
<dbReference type="GO" id="GO:0005576">
    <property type="term" value="C:extracellular region"/>
    <property type="evidence" value="ECO:0007669"/>
    <property type="project" value="InterPro"/>
</dbReference>
<dbReference type="SMART" id="SM01187">
    <property type="entry name" value="Elicitin"/>
    <property type="match status" value="1"/>
</dbReference>
<accession>A0A3R7XU76</accession>
<evidence type="ECO:0008006" key="5">
    <source>
        <dbReference type="Google" id="ProtNLM"/>
    </source>
</evidence>
<feature type="compositionally biased region" description="Pro residues" evidence="1">
    <location>
        <begin position="223"/>
        <end position="243"/>
    </location>
</feature>
<dbReference type="EMBL" id="QKXF01000237">
    <property type="protein sequence ID" value="RQM13750.1"/>
    <property type="molecule type" value="Genomic_DNA"/>
</dbReference>
<feature type="region of interest" description="Disordered" evidence="1">
    <location>
        <begin position="177"/>
        <end position="263"/>
    </location>
</feature>
<sequence length="263" mass="26095">MRCSIFGAVLGALAFGSANALDNCDSNVLVKAYAGLEVNTELLSCMTKNSFSAALDGSVDLTTVNADTAPQQVKAICASDSCKTILSALVSSVNFELTNCIVGNKLVLKSEISTLQSTCTALSAPGTPKPADPTEASAATPSAATAGADTHQQNAPGAPTNTADTTKEVQPLAMPAPTEASAIPNDATTADNKPKQNEPIAPAPAPAPPSDSAPAPASDSAPVPDPAPVPAPAPPSVSTPAPAPASALPSDSTLTSDPINTLD</sequence>
<comment type="caution">
    <text evidence="3">The sequence shown here is derived from an EMBL/GenBank/DDBJ whole genome shotgun (WGS) entry which is preliminary data.</text>
</comment>
<dbReference type="InterPro" id="IPR002200">
    <property type="entry name" value="Elicitin"/>
</dbReference>
<dbReference type="Pfam" id="PF00964">
    <property type="entry name" value="Elicitin"/>
    <property type="match status" value="1"/>
</dbReference>
<dbReference type="Proteomes" id="UP000286097">
    <property type="component" value="Unassembled WGS sequence"/>
</dbReference>
<feature type="compositionally biased region" description="Low complexity" evidence="1">
    <location>
        <begin position="212"/>
        <end position="222"/>
    </location>
</feature>
<proteinExistence type="predicted"/>
<feature type="signal peptide" evidence="2">
    <location>
        <begin position="1"/>
        <end position="20"/>
    </location>
</feature>
<feature type="chain" id="PRO_5018576217" description="Elicitin-like protein" evidence="2">
    <location>
        <begin position="21"/>
        <end position="263"/>
    </location>
</feature>
<feature type="compositionally biased region" description="Pro residues" evidence="1">
    <location>
        <begin position="201"/>
        <end position="211"/>
    </location>
</feature>
<evidence type="ECO:0000256" key="2">
    <source>
        <dbReference type="SAM" id="SignalP"/>
    </source>
</evidence>
<feature type="compositionally biased region" description="Polar residues" evidence="1">
    <location>
        <begin position="253"/>
        <end position="263"/>
    </location>
</feature>
<feature type="compositionally biased region" description="Polar residues" evidence="1">
    <location>
        <begin position="151"/>
        <end position="164"/>
    </location>
</feature>
<dbReference type="AlphaFoldDB" id="A0A3R7XU76"/>
<dbReference type="VEuPathDB" id="FungiDB:DD237_007342"/>
<gene>
    <name evidence="3" type="ORF">DD237_007342</name>
</gene>
<evidence type="ECO:0000256" key="1">
    <source>
        <dbReference type="SAM" id="MobiDB-lite"/>
    </source>
</evidence>
<evidence type="ECO:0000313" key="4">
    <source>
        <dbReference type="Proteomes" id="UP000286097"/>
    </source>
</evidence>
<name>A0A3R7XU76_9STRA</name>